<evidence type="ECO:0000313" key="15">
    <source>
        <dbReference type="EMBL" id="AYM52604.1"/>
    </source>
</evidence>
<dbReference type="PANTHER" id="PTHR30622">
    <property type="entry name" value="UNDECAPRENYL-DIPHOSPHATASE"/>
    <property type="match status" value="1"/>
</dbReference>
<sequence length="290" mass="29794">MNWHNAVLLGILEGLTEFLPVSSTGHLILLGDHLGANDEASKTLDVVIQLGAVLAVIVYFRARLAKLLRGLLAREPEQIALAKAVLIAFVPAAVLGLLFHKKIEEALFAPRPVAAALIVGGVVMIAIELQRKRAGNPGEDGLAAVTPKRAFGVGLAQCVSLWPGSSRSMTTIVGAQLGGLSTAAAADFSFLLAIPTLGAATVYKLLKGGRALFAVPGGASSLAVGLVVSFIVALIVIAAFLRYLKRFGLLPFGVYRVVLGVIVLATLGAAAAPVKAADGAARPSVSAVAE</sequence>
<feature type="transmembrane region" description="Helical" evidence="14">
    <location>
        <begin position="80"/>
        <end position="100"/>
    </location>
</feature>
<evidence type="ECO:0000256" key="2">
    <source>
        <dbReference type="ARBA" id="ARBA00010621"/>
    </source>
</evidence>
<keyword evidence="14" id="KW-0133">Cell shape</keyword>
<feature type="transmembrane region" description="Helical" evidence="14">
    <location>
        <begin position="253"/>
        <end position="274"/>
    </location>
</feature>
<name>A0A3Q8I1Q0_9BACT</name>
<comment type="subcellular location">
    <subcellularLocation>
        <location evidence="1 14">Cell membrane</location>
        <topology evidence="1 14">Multi-pass membrane protein</topology>
    </subcellularLocation>
</comment>
<organism evidence="15">
    <name type="scientific">Aetherobacter sp</name>
    <dbReference type="NCBI Taxonomy" id="2022431"/>
    <lineage>
        <taxon>Bacteria</taxon>
        <taxon>Pseudomonadati</taxon>
        <taxon>Myxococcota</taxon>
        <taxon>Polyangia</taxon>
        <taxon>Polyangiales</taxon>
        <taxon>Polyangiaceae</taxon>
        <taxon>Aetherobacter</taxon>
    </lineage>
</organism>
<dbReference type="NCBIfam" id="NF001390">
    <property type="entry name" value="PRK00281.1-4"/>
    <property type="match status" value="1"/>
</dbReference>
<keyword evidence="6 14" id="KW-0812">Transmembrane</keyword>
<feature type="transmembrane region" description="Helical" evidence="14">
    <location>
        <begin position="43"/>
        <end position="60"/>
    </location>
</feature>
<dbReference type="NCBIfam" id="TIGR00753">
    <property type="entry name" value="undec_PP_bacA"/>
    <property type="match status" value="1"/>
</dbReference>
<evidence type="ECO:0000256" key="1">
    <source>
        <dbReference type="ARBA" id="ARBA00004651"/>
    </source>
</evidence>
<keyword evidence="8 14" id="KW-1133">Transmembrane helix</keyword>
<keyword evidence="10 14" id="KW-0046">Antibiotic resistance</keyword>
<reference evidence="15" key="1">
    <citation type="journal article" date="2018" name="J. Ind. Microbiol. Biotechnol.">
        <title>Genome mining reveals uncommon alkylpyrones as type III PKS products from myxobacteria.</title>
        <authorList>
            <person name="Hug J.J."/>
            <person name="Panter F."/>
            <person name="Krug D."/>
            <person name="Muller R."/>
        </authorList>
    </citation>
    <scope>NUCLEOTIDE SEQUENCE</scope>
    <source>
        <strain evidence="15">MSr9329</strain>
    </source>
</reference>
<evidence type="ECO:0000256" key="12">
    <source>
        <dbReference type="ARBA" id="ARBA00032932"/>
    </source>
</evidence>
<dbReference type="GO" id="GO:0008360">
    <property type="term" value="P:regulation of cell shape"/>
    <property type="evidence" value="ECO:0007669"/>
    <property type="project" value="UniProtKB-KW"/>
</dbReference>
<dbReference type="Pfam" id="PF02673">
    <property type="entry name" value="BacA"/>
    <property type="match status" value="1"/>
</dbReference>
<comment type="catalytic activity">
    <reaction evidence="13 14">
        <text>di-trans,octa-cis-undecaprenyl diphosphate + H2O = di-trans,octa-cis-undecaprenyl phosphate + phosphate + H(+)</text>
        <dbReference type="Rhea" id="RHEA:28094"/>
        <dbReference type="ChEBI" id="CHEBI:15377"/>
        <dbReference type="ChEBI" id="CHEBI:15378"/>
        <dbReference type="ChEBI" id="CHEBI:43474"/>
        <dbReference type="ChEBI" id="CHEBI:58405"/>
        <dbReference type="ChEBI" id="CHEBI:60392"/>
        <dbReference type="EC" id="3.6.1.27"/>
    </reaction>
</comment>
<keyword evidence="14" id="KW-0961">Cell wall biogenesis/degradation</keyword>
<dbReference type="GO" id="GO:0009252">
    <property type="term" value="P:peptidoglycan biosynthetic process"/>
    <property type="evidence" value="ECO:0007669"/>
    <property type="project" value="UniProtKB-KW"/>
</dbReference>
<dbReference type="NCBIfam" id="NF001389">
    <property type="entry name" value="PRK00281.1-2"/>
    <property type="match status" value="1"/>
</dbReference>
<keyword evidence="5 14" id="KW-1003">Cell membrane</keyword>
<comment type="miscellaneous">
    <text evidence="14">Bacitracin is thought to be involved in the inhibition of peptidoglycan synthesis by sequestering undecaprenyl diphosphate, thereby reducing the pool of lipid carrier available.</text>
</comment>
<evidence type="ECO:0000256" key="3">
    <source>
        <dbReference type="ARBA" id="ARBA00012374"/>
    </source>
</evidence>
<evidence type="ECO:0000256" key="9">
    <source>
        <dbReference type="ARBA" id="ARBA00023136"/>
    </source>
</evidence>
<comment type="similarity">
    <text evidence="2 14">Belongs to the UppP family.</text>
</comment>
<protein>
    <recommendedName>
        <fullName evidence="4 14">Undecaprenyl-diphosphatase</fullName>
        <ecNumber evidence="3 14">3.6.1.27</ecNumber>
    </recommendedName>
    <alternativeName>
        <fullName evidence="12 14">Bacitracin resistance protein</fullName>
    </alternativeName>
    <alternativeName>
        <fullName evidence="11 14">Undecaprenyl pyrophosphate phosphatase</fullName>
    </alternativeName>
</protein>
<evidence type="ECO:0000256" key="5">
    <source>
        <dbReference type="ARBA" id="ARBA00022475"/>
    </source>
</evidence>
<dbReference type="GO" id="GO:0005886">
    <property type="term" value="C:plasma membrane"/>
    <property type="evidence" value="ECO:0007669"/>
    <property type="project" value="UniProtKB-SubCell"/>
</dbReference>
<feature type="transmembrane region" description="Helical" evidence="14">
    <location>
        <begin position="106"/>
        <end position="127"/>
    </location>
</feature>
<evidence type="ECO:0000256" key="4">
    <source>
        <dbReference type="ARBA" id="ARBA00021581"/>
    </source>
</evidence>
<comment type="function">
    <text evidence="14">Catalyzes the dephosphorylation of undecaprenyl diphosphate (UPP). Confers resistance to bacitracin.</text>
</comment>
<dbReference type="PANTHER" id="PTHR30622:SF3">
    <property type="entry name" value="UNDECAPRENYL-DIPHOSPHATASE"/>
    <property type="match status" value="1"/>
</dbReference>
<dbReference type="InterPro" id="IPR003824">
    <property type="entry name" value="UppP"/>
</dbReference>
<dbReference type="EMBL" id="MH908879">
    <property type="protein sequence ID" value="AYM52604.1"/>
    <property type="molecule type" value="Genomic_DNA"/>
</dbReference>
<keyword evidence="7 14" id="KW-0378">Hydrolase</keyword>
<evidence type="ECO:0000256" key="11">
    <source>
        <dbReference type="ARBA" id="ARBA00032707"/>
    </source>
</evidence>
<proteinExistence type="inferred from homology"/>
<dbReference type="GO" id="GO:0071555">
    <property type="term" value="P:cell wall organization"/>
    <property type="evidence" value="ECO:0007669"/>
    <property type="project" value="UniProtKB-KW"/>
</dbReference>
<accession>A0A3Q8I1Q0</accession>
<keyword evidence="9 14" id="KW-0472">Membrane</keyword>
<dbReference type="HAMAP" id="MF_01006">
    <property type="entry name" value="Undec_diphosphatase"/>
    <property type="match status" value="1"/>
</dbReference>
<feature type="transmembrane region" description="Helical" evidence="14">
    <location>
        <begin position="177"/>
        <end position="202"/>
    </location>
</feature>
<evidence type="ECO:0000256" key="13">
    <source>
        <dbReference type="ARBA" id="ARBA00047594"/>
    </source>
</evidence>
<gene>
    <name evidence="14" type="primary">uppP</name>
</gene>
<evidence type="ECO:0000256" key="7">
    <source>
        <dbReference type="ARBA" id="ARBA00022801"/>
    </source>
</evidence>
<dbReference type="GO" id="GO:0050380">
    <property type="term" value="F:undecaprenyl-diphosphatase activity"/>
    <property type="evidence" value="ECO:0007669"/>
    <property type="project" value="UniProtKB-UniRule"/>
</dbReference>
<dbReference type="AlphaFoldDB" id="A0A3Q8I1Q0"/>
<dbReference type="EC" id="3.6.1.27" evidence="3 14"/>
<evidence type="ECO:0000256" key="10">
    <source>
        <dbReference type="ARBA" id="ARBA00023251"/>
    </source>
</evidence>
<evidence type="ECO:0000256" key="8">
    <source>
        <dbReference type="ARBA" id="ARBA00022989"/>
    </source>
</evidence>
<evidence type="ECO:0000256" key="6">
    <source>
        <dbReference type="ARBA" id="ARBA00022692"/>
    </source>
</evidence>
<evidence type="ECO:0000256" key="14">
    <source>
        <dbReference type="HAMAP-Rule" id="MF_01006"/>
    </source>
</evidence>
<dbReference type="GO" id="GO:0046677">
    <property type="term" value="P:response to antibiotic"/>
    <property type="evidence" value="ECO:0007669"/>
    <property type="project" value="UniProtKB-UniRule"/>
</dbReference>
<keyword evidence="14" id="KW-0573">Peptidoglycan synthesis</keyword>
<feature type="transmembrane region" description="Helical" evidence="14">
    <location>
        <begin position="222"/>
        <end position="241"/>
    </location>
</feature>